<dbReference type="HOGENOM" id="CLU_1910882_0_0_1"/>
<dbReference type="EMBL" id="CM000639">
    <property type="protein sequence ID" value="EED94649.1"/>
    <property type="molecule type" value="Genomic_DNA"/>
</dbReference>
<keyword evidence="2" id="KW-1185">Reference proteome</keyword>
<sequence>MALLVLLMNWRRTRKKPSVLPARQRMRSESRIPTMTSVFVSVETYELPKNDDDDSDDTPALRWKDDIEEEDFDQECVSSCDRLRFGPQKKEECIAKCASSFISPTATPAVVDGDDGSEYKERARDSYYLASVF</sequence>
<dbReference type="InParanoid" id="B8BTS5"/>
<gene>
    <name evidence="1" type="ORF">THAPSDRAFT_268204</name>
</gene>
<protein>
    <submittedName>
        <fullName evidence="1">Uncharacterized protein</fullName>
    </submittedName>
</protein>
<dbReference type="AlphaFoldDB" id="B8BTS5"/>
<reference evidence="1 2" key="1">
    <citation type="journal article" date="2004" name="Science">
        <title>The genome of the diatom Thalassiosira pseudonana: ecology, evolution, and metabolism.</title>
        <authorList>
            <person name="Armbrust E.V."/>
            <person name="Berges J.A."/>
            <person name="Bowler C."/>
            <person name="Green B.R."/>
            <person name="Martinez D."/>
            <person name="Putnam N.H."/>
            <person name="Zhou S."/>
            <person name="Allen A.E."/>
            <person name="Apt K.E."/>
            <person name="Bechner M."/>
            <person name="Brzezinski M.A."/>
            <person name="Chaal B.K."/>
            <person name="Chiovitti A."/>
            <person name="Davis A.K."/>
            <person name="Demarest M.S."/>
            <person name="Detter J.C."/>
            <person name="Glavina T."/>
            <person name="Goodstein D."/>
            <person name="Hadi M.Z."/>
            <person name="Hellsten U."/>
            <person name="Hildebrand M."/>
            <person name="Jenkins B.D."/>
            <person name="Jurka J."/>
            <person name="Kapitonov V.V."/>
            <person name="Kroger N."/>
            <person name="Lau W.W."/>
            <person name="Lane T.W."/>
            <person name="Larimer F.W."/>
            <person name="Lippmeier J.C."/>
            <person name="Lucas S."/>
            <person name="Medina M."/>
            <person name="Montsant A."/>
            <person name="Obornik M."/>
            <person name="Parker M.S."/>
            <person name="Palenik B."/>
            <person name="Pazour G.J."/>
            <person name="Richardson P.M."/>
            <person name="Rynearson T.A."/>
            <person name="Saito M.A."/>
            <person name="Schwartz D.C."/>
            <person name="Thamatrakoln K."/>
            <person name="Valentin K."/>
            <person name="Vardi A."/>
            <person name="Wilkerson F.P."/>
            <person name="Rokhsar D.S."/>
        </authorList>
    </citation>
    <scope>NUCLEOTIDE SEQUENCE [LARGE SCALE GENOMIC DNA]</scope>
    <source>
        <strain evidence="1 2">CCMP1335</strain>
    </source>
</reference>
<accession>B8BTS5</accession>
<reference evidence="1 2" key="2">
    <citation type="journal article" date="2008" name="Nature">
        <title>The Phaeodactylum genome reveals the evolutionary history of diatom genomes.</title>
        <authorList>
            <person name="Bowler C."/>
            <person name="Allen A.E."/>
            <person name="Badger J.H."/>
            <person name="Grimwood J."/>
            <person name="Jabbari K."/>
            <person name="Kuo A."/>
            <person name="Maheswari U."/>
            <person name="Martens C."/>
            <person name="Maumus F."/>
            <person name="Otillar R.P."/>
            <person name="Rayko E."/>
            <person name="Salamov A."/>
            <person name="Vandepoele K."/>
            <person name="Beszteri B."/>
            <person name="Gruber A."/>
            <person name="Heijde M."/>
            <person name="Katinka M."/>
            <person name="Mock T."/>
            <person name="Valentin K."/>
            <person name="Verret F."/>
            <person name="Berges J.A."/>
            <person name="Brownlee C."/>
            <person name="Cadoret J.P."/>
            <person name="Chiovitti A."/>
            <person name="Choi C.J."/>
            <person name="Coesel S."/>
            <person name="De Martino A."/>
            <person name="Detter J.C."/>
            <person name="Durkin C."/>
            <person name="Falciatore A."/>
            <person name="Fournet J."/>
            <person name="Haruta M."/>
            <person name="Huysman M.J."/>
            <person name="Jenkins B.D."/>
            <person name="Jiroutova K."/>
            <person name="Jorgensen R.E."/>
            <person name="Joubert Y."/>
            <person name="Kaplan A."/>
            <person name="Kroger N."/>
            <person name="Kroth P.G."/>
            <person name="La Roche J."/>
            <person name="Lindquist E."/>
            <person name="Lommer M."/>
            <person name="Martin-Jezequel V."/>
            <person name="Lopez P.J."/>
            <person name="Lucas S."/>
            <person name="Mangogna M."/>
            <person name="McGinnis K."/>
            <person name="Medlin L.K."/>
            <person name="Montsant A."/>
            <person name="Oudot-Le Secq M.P."/>
            <person name="Napoli C."/>
            <person name="Obornik M."/>
            <person name="Parker M.S."/>
            <person name="Petit J.L."/>
            <person name="Porcel B.M."/>
            <person name="Poulsen N."/>
            <person name="Robison M."/>
            <person name="Rychlewski L."/>
            <person name="Rynearson T.A."/>
            <person name="Schmutz J."/>
            <person name="Shapiro H."/>
            <person name="Siaut M."/>
            <person name="Stanley M."/>
            <person name="Sussman M.R."/>
            <person name="Taylor A.R."/>
            <person name="Vardi A."/>
            <person name="von Dassow P."/>
            <person name="Vyverman W."/>
            <person name="Willis A."/>
            <person name="Wyrwicz L.S."/>
            <person name="Rokhsar D.S."/>
            <person name="Weissenbach J."/>
            <person name="Armbrust E.V."/>
            <person name="Green B.R."/>
            <person name="Van de Peer Y."/>
            <person name="Grigoriev I.V."/>
        </authorList>
    </citation>
    <scope>NUCLEOTIDE SEQUENCE [LARGE SCALE GENOMIC DNA]</scope>
    <source>
        <strain evidence="1 2">CCMP1335</strain>
    </source>
</reference>
<proteinExistence type="predicted"/>
<dbReference type="GeneID" id="7442258"/>
<evidence type="ECO:0000313" key="2">
    <source>
        <dbReference type="Proteomes" id="UP000001449"/>
    </source>
</evidence>
<organism evidence="1 2">
    <name type="scientific">Thalassiosira pseudonana</name>
    <name type="common">Marine diatom</name>
    <name type="synonym">Cyclotella nana</name>
    <dbReference type="NCBI Taxonomy" id="35128"/>
    <lineage>
        <taxon>Eukaryota</taxon>
        <taxon>Sar</taxon>
        <taxon>Stramenopiles</taxon>
        <taxon>Ochrophyta</taxon>
        <taxon>Bacillariophyta</taxon>
        <taxon>Coscinodiscophyceae</taxon>
        <taxon>Thalassiosirophycidae</taxon>
        <taxon>Thalassiosirales</taxon>
        <taxon>Thalassiosiraceae</taxon>
        <taxon>Thalassiosira</taxon>
    </lineage>
</organism>
<name>B8BTS5_THAPS</name>
<evidence type="ECO:0000313" key="1">
    <source>
        <dbReference type="EMBL" id="EED94649.1"/>
    </source>
</evidence>
<dbReference type="KEGG" id="tps:THAPSDRAFT_268204"/>
<dbReference type="RefSeq" id="XP_002287206.1">
    <property type="nucleotide sequence ID" value="XM_002287170.1"/>
</dbReference>
<dbReference type="PaxDb" id="35128-Thaps268204"/>
<dbReference type="Proteomes" id="UP000001449">
    <property type="component" value="Chromosome 2"/>
</dbReference>